<dbReference type="CDD" id="cd07247">
    <property type="entry name" value="SgaA_N_like"/>
    <property type="match status" value="2"/>
</dbReference>
<dbReference type="OrthoDB" id="9793039at2"/>
<name>A0A9Q9MHH9_9ACTN</name>
<feature type="domain" description="VOC" evidence="1">
    <location>
        <begin position="10"/>
        <end position="118"/>
    </location>
</feature>
<protein>
    <submittedName>
        <fullName evidence="2">VOC family protein</fullName>
    </submittedName>
</protein>
<dbReference type="RefSeq" id="WP_156090000.1">
    <property type="nucleotide sequence ID" value="NZ_CP073767.1"/>
</dbReference>
<evidence type="ECO:0000313" key="2">
    <source>
        <dbReference type="EMBL" id="UWZ54880.1"/>
    </source>
</evidence>
<evidence type="ECO:0000313" key="3">
    <source>
        <dbReference type="Proteomes" id="UP001058003"/>
    </source>
</evidence>
<dbReference type="Proteomes" id="UP001058003">
    <property type="component" value="Chromosome"/>
</dbReference>
<dbReference type="PANTHER" id="PTHR33993">
    <property type="entry name" value="GLYOXALASE-RELATED"/>
    <property type="match status" value="1"/>
</dbReference>
<dbReference type="Pfam" id="PF00903">
    <property type="entry name" value="Glyoxalase"/>
    <property type="match status" value="2"/>
</dbReference>
<dbReference type="InterPro" id="IPR029068">
    <property type="entry name" value="Glyas_Bleomycin-R_OHBP_Dase"/>
</dbReference>
<dbReference type="PROSITE" id="PS51819">
    <property type="entry name" value="VOC"/>
    <property type="match status" value="2"/>
</dbReference>
<gene>
    <name evidence="2" type="ORF">Daura_00870</name>
</gene>
<dbReference type="InterPro" id="IPR052164">
    <property type="entry name" value="Anthracycline_SecMetBiosynth"/>
</dbReference>
<evidence type="ECO:0000259" key="1">
    <source>
        <dbReference type="PROSITE" id="PS51819"/>
    </source>
</evidence>
<dbReference type="InterPro" id="IPR004360">
    <property type="entry name" value="Glyas_Fos-R_dOase_dom"/>
</dbReference>
<feature type="domain" description="VOC" evidence="1">
    <location>
        <begin position="132"/>
        <end position="248"/>
    </location>
</feature>
<dbReference type="KEGG" id="daur:Daura_00870"/>
<keyword evidence="3" id="KW-1185">Reference proteome</keyword>
<dbReference type="AlphaFoldDB" id="A0A9Q9MHH9"/>
<reference evidence="2" key="1">
    <citation type="submission" date="2021-04" db="EMBL/GenBank/DDBJ databases">
        <title>Dactylosporangium aurantiacum NRRL B-8018 full assembly.</title>
        <authorList>
            <person name="Hartkoorn R.C."/>
            <person name="Beaudoing E."/>
            <person name="Hot D."/>
        </authorList>
    </citation>
    <scope>NUCLEOTIDE SEQUENCE</scope>
    <source>
        <strain evidence="2">NRRL B-8018</strain>
    </source>
</reference>
<dbReference type="SUPFAM" id="SSF54593">
    <property type="entry name" value="Glyoxalase/Bleomycin resistance protein/Dihydroxybiphenyl dioxygenase"/>
    <property type="match status" value="2"/>
</dbReference>
<dbReference type="EMBL" id="CP073767">
    <property type="protein sequence ID" value="UWZ54880.1"/>
    <property type="molecule type" value="Genomic_DNA"/>
</dbReference>
<accession>A0A9Q9MHH9</accession>
<sequence length="257" mass="26481">MRVRGYAPATPCWTVLTSADTASSADFYSGLFDWTTAPADDGTTTFLRHGLAVAGLAAAPGRPSAWLTYVSTEDVEATAALVADAGGTVLAPPAEAGTRGRSALFADATGAVFGGWQRGTFAGAQVANESNTICWSEVVTPDVPAAVAFYGKVFGWTERAGSAGTHQEYHEWVATNRVVGGMSPIGELYPPGTPAHWRTIILVDDCAATVARAAELGGRLMAGPVDAGIGVGAFLLDPTGAAFLAFELVPELREAMG</sequence>
<dbReference type="Gene3D" id="3.10.180.10">
    <property type="entry name" value="2,3-Dihydroxybiphenyl 1,2-Dioxygenase, domain 1"/>
    <property type="match status" value="2"/>
</dbReference>
<dbReference type="InterPro" id="IPR037523">
    <property type="entry name" value="VOC_core"/>
</dbReference>
<proteinExistence type="predicted"/>
<dbReference type="PANTHER" id="PTHR33993:SF10">
    <property type="entry name" value="CONSERVED PROTEIN"/>
    <property type="match status" value="1"/>
</dbReference>
<organism evidence="2 3">
    <name type="scientific">Dactylosporangium aurantiacum</name>
    <dbReference type="NCBI Taxonomy" id="35754"/>
    <lineage>
        <taxon>Bacteria</taxon>
        <taxon>Bacillati</taxon>
        <taxon>Actinomycetota</taxon>
        <taxon>Actinomycetes</taxon>
        <taxon>Micromonosporales</taxon>
        <taxon>Micromonosporaceae</taxon>
        <taxon>Dactylosporangium</taxon>
    </lineage>
</organism>